<protein>
    <submittedName>
        <fullName evidence="3">Phage integrase family protein</fullName>
    </submittedName>
</protein>
<gene>
    <name evidence="3" type="ORF">LEA_15749</name>
</gene>
<comment type="caution">
    <text evidence="3">The sequence shown here is derived from an EMBL/GenBank/DDBJ whole genome shotgun (WGS) entry which is preliminary data.</text>
</comment>
<reference evidence="3" key="1">
    <citation type="journal article" date="2013" name="Environ. Microbiol.">
        <title>Microbiota from the distal guts of lean and obese adolescents exhibit partial functional redundancy besides clear differences in community structure.</title>
        <authorList>
            <person name="Ferrer M."/>
            <person name="Ruiz A."/>
            <person name="Lanza F."/>
            <person name="Haange S.B."/>
            <person name="Oberbach A."/>
            <person name="Till H."/>
            <person name="Bargiela R."/>
            <person name="Campoy C."/>
            <person name="Segura M.T."/>
            <person name="Richter M."/>
            <person name="von Bergen M."/>
            <person name="Seifert J."/>
            <person name="Suarez A."/>
        </authorList>
    </citation>
    <scope>NUCLEOTIDE SEQUENCE</scope>
</reference>
<dbReference type="InterPro" id="IPR011010">
    <property type="entry name" value="DNA_brk_join_enz"/>
</dbReference>
<keyword evidence="1" id="KW-0233">DNA recombination</keyword>
<evidence type="ECO:0000256" key="1">
    <source>
        <dbReference type="ARBA" id="ARBA00023172"/>
    </source>
</evidence>
<dbReference type="SUPFAM" id="SSF56349">
    <property type="entry name" value="DNA breaking-rejoining enzymes"/>
    <property type="match status" value="1"/>
</dbReference>
<sequence>LDHTIHETRHTCISMLVSANVNHTIIKKIVGHKSKMDLTEKVYTHINPKELVNAINKI</sequence>
<dbReference type="Gene3D" id="1.10.443.10">
    <property type="entry name" value="Intergrase catalytic core"/>
    <property type="match status" value="1"/>
</dbReference>
<dbReference type="AlphaFoldDB" id="K1S1P3"/>
<dbReference type="InterPro" id="IPR002104">
    <property type="entry name" value="Integrase_catalytic"/>
</dbReference>
<evidence type="ECO:0000259" key="2">
    <source>
        <dbReference type="PROSITE" id="PS51898"/>
    </source>
</evidence>
<dbReference type="InterPro" id="IPR013762">
    <property type="entry name" value="Integrase-like_cat_sf"/>
</dbReference>
<evidence type="ECO:0000313" key="3">
    <source>
        <dbReference type="EMBL" id="EKC54657.1"/>
    </source>
</evidence>
<dbReference type="PROSITE" id="PS51898">
    <property type="entry name" value="TYR_RECOMBINASE"/>
    <property type="match status" value="1"/>
</dbReference>
<feature type="domain" description="Tyr recombinase" evidence="2">
    <location>
        <begin position="1"/>
        <end position="56"/>
    </location>
</feature>
<accession>K1S1P3</accession>
<dbReference type="GO" id="GO:0015074">
    <property type="term" value="P:DNA integration"/>
    <property type="evidence" value="ECO:0007669"/>
    <property type="project" value="InterPro"/>
</dbReference>
<dbReference type="GO" id="GO:0003677">
    <property type="term" value="F:DNA binding"/>
    <property type="evidence" value="ECO:0007669"/>
    <property type="project" value="InterPro"/>
</dbReference>
<organism evidence="3">
    <name type="scientific">human gut metagenome</name>
    <dbReference type="NCBI Taxonomy" id="408170"/>
    <lineage>
        <taxon>unclassified sequences</taxon>
        <taxon>metagenomes</taxon>
        <taxon>organismal metagenomes</taxon>
    </lineage>
</organism>
<name>K1S1P3_9ZZZZ</name>
<dbReference type="EMBL" id="AJWY01010750">
    <property type="protein sequence ID" value="EKC54657.1"/>
    <property type="molecule type" value="Genomic_DNA"/>
</dbReference>
<dbReference type="GO" id="GO:0006310">
    <property type="term" value="P:DNA recombination"/>
    <property type="evidence" value="ECO:0007669"/>
    <property type="project" value="UniProtKB-KW"/>
</dbReference>
<feature type="non-terminal residue" evidence="3">
    <location>
        <position position="1"/>
    </location>
</feature>
<proteinExistence type="predicted"/>